<proteinExistence type="predicted"/>
<reference evidence="1" key="1">
    <citation type="submission" date="2013-05" db="EMBL/GenBank/DDBJ databases">
        <title>The Mitochondrial Genome of the medicinal plant Salvia miltiorrhiza.</title>
        <authorList>
            <person name="Qian J."/>
        </authorList>
    </citation>
    <scope>NUCLEOTIDE SEQUENCE</scope>
</reference>
<dbReference type="KEGG" id="smil:18126399"/>
<sequence>MLFCPPNLTLYRPISLQLEDWLVQFKFTKSKDIYYNIYIAQNMGLIGRAFHSSILINRAKLRQTQGKAKAKRYMPPLKPCLKRPSTRQFCRRCSFPLLRLVRNSKRPRKITKTGLPTRPLRMVPWLGYKQRY</sequence>
<organism evidence="1">
    <name type="scientific">Salvia miltiorrhiza</name>
    <name type="common">Chinese sage</name>
    <dbReference type="NCBI Taxonomy" id="226208"/>
    <lineage>
        <taxon>Eukaryota</taxon>
        <taxon>Viridiplantae</taxon>
        <taxon>Streptophyta</taxon>
        <taxon>Embryophyta</taxon>
        <taxon>Tracheophyta</taxon>
        <taxon>Spermatophyta</taxon>
        <taxon>Magnoliopsida</taxon>
        <taxon>eudicotyledons</taxon>
        <taxon>Gunneridae</taxon>
        <taxon>Pentapetalae</taxon>
        <taxon>asterids</taxon>
        <taxon>lamiids</taxon>
        <taxon>Lamiales</taxon>
        <taxon>Lamiaceae</taxon>
        <taxon>Nepetoideae</taxon>
        <taxon>Mentheae</taxon>
        <taxon>Salviinae</taxon>
        <taxon>Salvia</taxon>
        <taxon>Salvia incertae sedis</taxon>
    </lineage>
</organism>
<name>V9P518_SALMI</name>
<geneLocation type="mitochondrion" evidence="1"/>
<dbReference type="RefSeq" id="YP_008992390.1">
    <property type="nucleotide sequence ID" value="NC_023209.1"/>
</dbReference>
<evidence type="ECO:0000313" key="1">
    <source>
        <dbReference type="EMBL" id="AGU16651.1"/>
    </source>
</evidence>
<dbReference type="GeneID" id="18126399"/>
<dbReference type="EMBL" id="KF177345">
    <property type="protein sequence ID" value="AGU16651.1"/>
    <property type="molecule type" value="Genomic_DNA"/>
</dbReference>
<gene>
    <name evidence="1" type="primary">orf132</name>
    <name evidence="1" type="ORF">Salmi_Mp123</name>
</gene>
<dbReference type="AlphaFoldDB" id="V9P518"/>
<keyword evidence="1" id="KW-0496">Mitochondrion</keyword>
<accession>V9P518</accession>
<protein>
    <submittedName>
        <fullName evidence="1">Uncharacterized protein</fullName>
    </submittedName>
</protein>